<evidence type="ECO:0000259" key="3">
    <source>
        <dbReference type="PROSITE" id="PS51688"/>
    </source>
</evidence>
<keyword evidence="2" id="KW-1227">Viral tail protein</keyword>
<proteinExistence type="predicted"/>
<dbReference type="PROSITE" id="PS51688">
    <property type="entry name" value="ICA"/>
    <property type="match status" value="1"/>
</dbReference>
<keyword evidence="2" id="KW-0946">Virion</keyword>
<protein>
    <submittedName>
        <fullName evidence="4">Intramolecular chaperone auto-processing domain containing protein</fullName>
    </submittedName>
</protein>
<evidence type="ECO:0000256" key="1">
    <source>
        <dbReference type="ARBA" id="ARBA00004328"/>
    </source>
</evidence>
<dbReference type="Pfam" id="PF13884">
    <property type="entry name" value="Peptidase_S74"/>
    <property type="match status" value="1"/>
</dbReference>
<feature type="domain" description="Peptidase S74" evidence="3">
    <location>
        <begin position="545"/>
        <end position="645"/>
    </location>
</feature>
<dbReference type="GO" id="GO:0098015">
    <property type="term" value="C:virus tail"/>
    <property type="evidence" value="ECO:0007669"/>
    <property type="project" value="UniProtKB-KW"/>
</dbReference>
<comment type="subcellular location">
    <subcellularLocation>
        <location evidence="1">Virion</location>
    </subcellularLocation>
</comment>
<dbReference type="EMBL" id="LR796267">
    <property type="protein sequence ID" value="CAB4132273.1"/>
    <property type="molecule type" value="Genomic_DNA"/>
</dbReference>
<name>A0A6J5LG85_9CAUD</name>
<accession>A0A6J5LG85</accession>
<gene>
    <name evidence="4" type="ORF">UFOVP248_10</name>
</gene>
<sequence length="665" mass="67735">MAIILANNAKSTLAAAIGALDTTLTVTSGTETLFPSPTGGDYFYVTLEDSTKTVREIVKCTARSTTTLTIVRAQDGTSANIFALGSTVEMRVNKAALTDTISAATSAASAAATLASAAATSASSASTSASSASTSAGTATTQAGIATTQATNASNSATSAASSASAAAASAASGMYSAVQDKSANYTVVAGDAGDLIRVTTTSGAITITLPLISGTGIGDGFKIAVVKWTSDSNVVNIARSGSDTINGATSAQIGSQYSQIVFVADLETSQWFASQSGLGATNINVDTFSGNGSTTAFTLTSDPSTKNNTAVYISGVYQQKSTYSVSGTTLTFTTAPPTGTSNIEVAYSTPLAIGTPSDGTVTTAKIASSVTLTTPTIDTITSAASTALTLKSAGTTAVTIDTAQNVGIGTASPDAKLSLKSPSVSGTQTILTGVAATSSTDLFALTVNQTTDVTTIGTPSGYAAPFAFQTNGTERMRIDSSGNLLVGTTTISAGIKSKVYYASATAGNFIGSWYSDSGSTENLRASFRVDGGLANYSGNNANLSDRREKTNFSPAGNYLEKICAIPIQTYNFIYQNLAEDSDLTLGAVAQDVQAVAPELVTESNWGTEENPKMRLSIYQTDLQYALMKSIQELKAINDTQAETLSQQATLINALTARITALENK</sequence>
<evidence type="ECO:0000256" key="2">
    <source>
        <dbReference type="ARBA" id="ARBA00022732"/>
    </source>
</evidence>
<organism evidence="4">
    <name type="scientific">uncultured Caudovirales phage</name>
    <dbReference type="NCBI Taxonomy" id="2100421"/>
    <lineage>
        <taxon>Viruses</taxon>
        <taxon>Duplodnaviria</taxon>
        <taxon>Heunggongvirae</taxon>
        <taxon>Uroviricota</taxon>
        <taxon>Caudoviricetes</taxon>
        <taxon>Peduoviridae</taxon>
        <taxon>Maltschvirus</taxon>
        <taxon>Maltschvirus maltsch</taxon>
    </lineage>
</organism>
<reference evidence="4" key="1">
    <citation type="submission" date="2020-04" db="EMBL/GenBank/DDBJ databases">
        <authorList>
            <person name="Chiriac C."/>
            <person name="Salcher M."/>
            <person name="Ghai R."/>
            <person name="Kavagutti S V."/>
        </authorList>
    </citation>
    <scope>NUCLEOTIDE SEQUENCE</scope>
</reference>
<evidence type="ECO:0000313" key="4">
    <source>
        <dbReference type="EMBL" id="CAB4132273.1"/>
    </source>
</evidence>
<dbReference type="InterPro" id="IPR030392">
    <property type="entry name" value="S74_ICA"/>
</dbReference>